<dbReference type="AlphaFoldDB" id="A0A4Z0M1Y5"/>
<keyword evidence="4" id="KW-1185">Reference proteome</keyword>
<dbReference type="Proteomes" id="UP000298050">
    <property type="component" value="Unassembled WGS sequence"/>
</dbReference>
<proteinExistence type="predicted"/>
<evidence type="ECO:0000256" key="2">
    <source>
        <dbReference type="SAM" id="SignalP"/>
    </source>
</evidence>
<evidence type="ECO:0000313" key="4">
    <source>
        <dbReference type="Proteomes" id="UP000298050"/>
    </source>
</evidence>
<dbReference type="EMBL" id="SRLE01000007">
    <property type="protein sequence ID" value="TGD73447.1"/>
    <property type="molecule type" value="Genomic_DNA"/>
</dbReference>
<dbReference type="OrthoDB" id="5741703at2"/>
<keyword evidence="2" id="KW-0732">Signal</keyword>
<feature type="chain" id="PRO_5021250366" description="Lipoprotein" evidence="2">
    <location>
        <begin position="27"/>
        <end position="278"/>
    </location>
</feature>
<protein>
    <recommendedName>
        <fullName evidence="5">Lipoprotein</fullName>
    </recommendedName>
</protein>
<evidence type="ECO:0008006" key="5">
    <source>
        <dbReference type="Google" id="ProtNLM"/>
    </source>
</evidence>
<feature type="signal peptide" evidence="2">
    <location>
        <begin position="1"/>
        <end position="26"/>
    </location>
</feature>
<comment type="caution">
    <text evidence="3">The sequence shown here is derived from an EMBL/GenBank/DDBJ whole genome shotgun (WGS) entry which is preliminary data.</text>
</comment>
<gene>
    <name evidence="3" type="ORF">E4634_10455</name>
</gene>
<accession>A0A4Z0M1Y5</accession>
<reference evidence="3 4" key="1">
    <citation type="submission" date="2019-04" db="EMBL/GenBank/DDBJ databases">
        <title>Taxonomy of novel Haliea sp. from mangrove soil of West Coast of India.</title>
        <authorList>
            <person name="Verma A."/>
            <person name="Kumar P."/>
            <person name="Krishnamurthi S."/>
        </authorList>
    </citation>
    <scope>NUCLEOTIDE SEQUENCE [LARGE SCALE GENOMIC DNA]</scope>
    <source>
        <strain evidence="3 4">SAOS-164</strain>
    </source>
</reference>
<organism evidence="3 4">
    <name type="scientific">Mangrovimicrobium sediminis</name>
    <dbReference type="NCBI Taxonomy" id="2562682"/>
    <lineage>
        <taxon>Bacteria</taxon>
        <taxon>Pseudomonadati</taxon>
        <taxon>Pseudomonadota</taxon>
        <taxon>Gammaproteobacteria</taxon>
        <taxon>Cellvibrionales</taxon>
        <taxon>Halieaceae</taxon>
        <taxon>Mangrovimicrobium</taxon>
    </lineage>
</organism>
<name>A0A4Z0M1Y5_9GAMM</name>
<evidence type="ECO:0000313" key="3">
    <source>
        <dbReference type="EMBL" id="TGD73447.1"/>
    </source>
</evidence>
<sequence>MMTMQARAHTHLWPALCLSLALTACSGGGGGSSTPVPEEPEVPPVPEEPVVPEGIRVYQLGDTVDFSGTRSETPAGGQTTTGNVTAQLRFLPNVYSNDDKNVLAAELTVTVEGTGQEIVRTVHIWQEADGTLYDLTDLYGNFYTDAATNETGIIAVPLPLIPFTEVELSFYTMFGGNTSTPLTMGERSISMGEPLALSVPLGTFDTLPVTGVDDFEYLVSFDIYKRDQRIVDELTRWFSAAAGVVKWEQTTRRYSVNGNLEMTYELRLEAEATSFTLE</sequence>
<dbReference type="RefSeq" id="WP_135443615.1">
    <property type="nucleotide sequence ID" value="NZ_SRLE01000007.1"/>
</dbReference>
<evidence type="ECO:0000256" key="1">
    <source>
        <dbReference type="SAM" id="MobiDB-lite"/>
    </source>
</evidence>
<feature type="region of interest" description="Disordered" evidence="1">
    <location>
        <begin position="27"/>
        <end position="49"/>
    </location>
</feature>
<dbReference type="PROSITE" id="PS51257">
    <property type="entry name" value="PROKAR_LIPOPROTEIN"/>
    <property type="match status" value="1"/>
</dbReference>